<dbReference type="RefSeq" id="WP_213161805.1">
    <property type="nucleotide sequence ID" value="NZ_CP058214.1"/>
</dbReference>
<accession>A0A7S8C6W4</accession>
<dbReference type="PANTHER" id="PTHR33337">
    <property type="entry name" value="GFA DOMAIN-CONTAINING PROTEIN"/>
    <property type="match status" value="1"/>
</dbReference>
<proteinExistence type="inferred from homology"/>
<evidence type="ECO:0000313" key="7">
    <source>
        <dbReference type="Proteomes" id="UP000593594"/>
    </source>
</evidence>
<dbReference type="PANTHER" id="PTHR33337:SF40">
    <property type="entry name" value="CENP-V_GFA DOMAIN-CONTAINING PROTEIN-RELATED"/>
    <property type="match status" value="1"/>
</dbReference>
<evidence type="ECO:0000256" key="1">
    <source>
        <dbReference type="ARBA" id="ARBA00005495"/>
    </source>
</evidence>
<protein>
    <submittedName>
        <fullName evidence="6">GFA family protein</fullName>
    </submittedName>
</protein>
<keyword evidence="7" id="KW-1185">Reference proteome</keyword>
<dbReference type="InterPro" id="IPR006913">
    <property type="entry name" value="CENP-V/GFA"/>
</dbReference>
<dbReference type="GO" id="GO:0046872">
    <property type="term" value="F:metal ion binding"/>
    <property type="evidence" value="ECO:0007669"/>
    <property type="project" value="UniProtKB-KW"/>
</dbReference>
<dbReference type="KEGG" id="kmn:HW532_18065"/>
<evidence type="ECO:0000256" key="2">
    <source>
        <dbReference type="ARBA" id="ARBA00022723"/>
    </source>
</evidence>
<keyword evidence="3" id="KW-0862">Zinc</keyword>
<dbReference type="GO" id="GO:0016846">
    <property type="term" value="F:carbon-sulfur lyase activity"/>
    <property type="evidence" value="ECO:0007669"/>
    <property type="project" value="InterPro"/>
</dbReference>
<evidence type="ECO:0000256" key="3">
    <source>
        <dbReference type="ARBA" id="ARBA00022833"/>
    </source>
</evidence>
<evidence type="ECO:0000313" key="6">
    <source>
        <dbReference type="EMBL" id="QPC44436.1"/>
    </source>
</evidence>
<dbReference type="InterPro" id="IPR011057">
    <property type="entry name" value="Mss4-like_sf"/>
</dbReference>
<keyword evidence="4" id="KW-0456">Lyase</keyword>
<gene>
    <name evidence="6" type="ORF">HW532_18065</name>
</gene>
<feature type="domain" description="CENP-V/GFA" evidence="5">
    <location>
        <begin position="7"/>
        <end position="121"/>
    </location>
</feature>
<name>A0A7S8C6W4_9HYPH</name>
<sequence>MSDGQVKNGSCLCGAVRFTVREPLRPVVYCHCHQCRKQTGHYMAATSAPLGRFVIIEDRGLRWYRASEAARRGFCSLCGSTLFWHADGADRISIAAGAIDGETGIRGEGHIFCADKGDYYEIADGDYRWEEDGRPERAPMKPERSP</sequence>
<dbReference type="AlphaFoldDB" id="A0A7S8C6W4"/>
<dbReference type="Pfam" id="PF04828">
    <property type="entry name" value="GFA"/>
    <property type="match status" value="1"/>
</dbReference>
<keyword evidence="2" id="KW-0479">Metal-binding</keyword>
<dbReference type="PROSITE" id="PS51891">
    <property type="entry name" value="CENP_V_GFA"/>
    <property type="match status" value="1"/>
</dbReference>
<reference evidence="6 7" key="1">
    <citation type="submission" date="2020-06" db="EMBL/GenBank/DDBJ databases">
        <title>Genome sequence of 2 isolates from Red Sea Mangroves.</title>
        <authorList>
            <person name="Sefrji F."/>
            <person name="Michoud G."/>
            <person name="Merlino G."/>
            <person name="Daffonchio D."/>
        </authorList>
    </citation>
    <scope>NUCLEOTIDE SEQUENCE [LARGE SCALE GENOMIC DNA]</scope>
    <source>
        <strain evidence="6 7">R1DC25</strain>
    </source>
</reference>
<evidence type="ECO:0000256" key="4">
    <source>
        <dbReference type="ARBA" id="ARBA00023239"/>
    </source>
</evidence>
<comment type="similarity">
    <text evidence="1">Belongs to the Gfa family.</text>
</comment>
<dbReference type="SUPFAM" id="SSF51316">
    <property type="entry name" value="Mss4-like"/>
    <property type="match status" value="1"/>
</dbReference>
<dbReference type="EMBL" id="CP058214">
    <property type="protein sequence ID" value="QPC44436.1"/>
    <property type="molecule type" value="Genomic_DNA"/>
</dbReference>
<organism evidence="6 7">
    <name type="scientific">Kaustia mangrovi</name>
    <dbReference type="NCBI Taxonomy" id="2593653"/>
    <lineage>
        <taxon>Bacteria</taxon>
        <taxon>Pseudomonadati</taxon>
        <taxon>Pseudomonadota</taxon>
        <taxon>Alphaproteobacteria</taxon>
        <taxon>Hyphomicrobiales</taxon>
        <taxon>Parvibaculaceae</taxon>
        <taxon>Kaustia</taxon>
    </lineage>
</organism>
<dbReference type="Proteomes" id="UP000593594">
    <property type="component" value="Chromosome"/>
</dbReference>
<evidence type="ECO:0000259" key="5">
    <source>
        <dbReference type="PROSITE" id="PS51891"/>
    </source>
</evidence>
<dbReference type="Gene3D" id="3.90.1590.10">
    <property type="entry name" value="glutathione-dependent formaldehyde- activating enzyme (gfa)"/>
    <property type="match status" value="1"/>
</dbReference>